<name>A0A645IGS7_9ZZZZ</name>
<dbReference type="EMBL" id="VSSQ01114376">
    <property type="protein sequence ID" value="MPN50310.1"/>
    <property type="molecule type" value="Genomic_DNA"/>
</dbReference>
<dbReference type="AlphaFoldDB" id="A0A645IGS7"/>
<organism evidence="1">
    <name type="scientific">bioreactor metagenome</name>
    <dbReference type="NCBI Taxonomy" id="1076179"/>
    <lineage>
        <taxon>unclassified sequences</taxon>
        <taxon>metagenomes</taxon>
        <taxon>ecological metagenomes</taxon>
    </lineage>
</organism>
<proteinExistence type="predicted"/>
<reference evidence="1" key="1">
    <citation type="submission" date="2019-08" db="EMBL/GenBank/DDBJ databases">
        <authorList>
            <person name="Kucharzyk K."/>
            <person name="Murdoch R.W."/>
            <person name="Higgins S."/>
            <person name="Loffler F."/>
        </authorList>
    </citation>
    <scope>NUCLEOTIDE SEQUENCE</scope>
</reference>
<evidence type="ECO:0000313" key="1">
    <source>
        <dbReference type="EMBL" id="MPN50310.1"/>
    </source>
</evidence>
<gene>
    <name evidence="1" type="ORF">SDC9_197936</name>
</gene>
<comment type="caution">
    <text evidence="1">The sequence shown here is derived from an EMBL/GenBank/DDBJ whole genome shotgun (WGS) entry which is preliminary data.</text>
</comment>
<protein>
    <submittedName>
        <fullName evidence="1">Uncharacterized protein</fullName>
    </submittedName>
</protein>
<sequence>MVVRVRMAHDLHAVVGKHLHVVRVLFRPFAYDEERGFDVIFIEYVNKILRRRIAPSRVERY</sequence>
<accession>A0A645IGS7</accession>